<feature type="coiled-coil region" evidence="1">
    <location>
        <begin position="72"/>
        <end position="99"/>
    </location>
</feature>
<organism evidence="2 3">
    <name type="scientific">Candidatus Nitrobium versatile</name>
    <dbReference type="NCBI Taxonomy" id="2884831"/>
    <lineage>
        <taxon>Bacteria</taxon>
        <taxon>Pseudomonadati</taxon>
        <taxon>Nitrospirota</taxon>
        <taxon>Nitrospiria</taxon>
        <taxon>Nitrospirales</taxon>
        <taxon>Nitrospiraceae</taxon>
        <taxon>Candidatus Nitrobium</taxon>
    </lineage>
</organism>
<name>A0A953M1G5_9BACT</name>
<proteinExistence type="predicted"/>
<dbReference type="AlphaFoldDB" id="A0A953M1G5"/>
<gene>
    <name evidence="2" type="ORF">K8I29_06815</name>
</gene>
<dbReference type="Proteomes" id="UP000705867">
    <property type="component" value="Unassembled WGS sequence"/>
</dbReference>
<dbReference type="InterPro" id="IPR008869">
    <property type="entry name" value="MlaC/ttg2D"/>
</dbReference>
<reference evidence="2" key="1">
    <citation type="journal article" date="2021" name="bioRxiv">
        <title>Unraveling nitrogen, sulfur and carbon metabolic pathways and microbial community transcriptional responses to substrate deprivation and toxicity stresses in a bioreactor mimicking anoxic brackish coastal sediment conditions.</title>
        <authorList>
            <person name="Martins P.D."/>
            <person name="Echeveste M.J."/>
            <person name="Arshad A."/>
            <person name="Kurth J."/>
            <person name="Ouboter H."/>
            <person name="Jetten M.S.M."/>
            <person name="Welte C.U."/>
        </authorList>
    </citation>
    <scope>NUCLEOTIDE SEQUENCE</scope>
    <source>
        <strain evidence="2">MAG_39</strain>
    </source>
</reference>
<accession>A0A953M1G5</accession>
<dbReference type="InterPro" id="IPR042245">
    <property type="entry name" value="Tgt2/MlaC_sf"/>
</dbReference>
<reference evidence="2" key="2">
    <citation type="submission" date="2021-08" db="EMBL/GenBank/DDBJ databases">
        <authorList>
            <person name="Dalcin Martins P."/>
        </authorList>
    </citation>
    <scope>NUCLEOTIDE SEQUENCE</scope>
    <source>
        <strain evidence="2">MAG_39</strain>
    </source>
</reference>
<sequence length="182" mass="22120">MRQTIEEIRSVFKDKELKKPENREKRNARLRALVDERFDYEEMSKRTLARYWRERTPEERKEFISLYSDLLKNIYLKRIKKHEDELERHEDDKVLYQDEKVEDPYAAVRTLIITYDGKEIPVEYRLLKKDGDWKAYDVLIEGVSLLNNYRTQFGQIIRSSSYEELVKRIKAKKIVAPDEKEK</sequence>
<dbReference type="Gene3D" id="3.10.450.710">
    <property type="entry name" value="Tgt2/MlaC"/>
    <property type="match status" value="1"/>
</dbReference>
<dbReference type="PANTHER" id="PTHR36573">
    <property type="entry name" value="INTERMEMBRANE PHOSPHOLIPID TRANSPORT SYSTEM BINDING PROTEIN MLAC"/>
    <property type="match status" value="1"/>
</dbReference>
<dbReference type="Pfam" id="PF05494">
    <property type="entry name" value="MlaC"/>
    <property type="match status" value="1"/>
</dbReference>
<evidence type="ECO:0000313" key="3">
    <source>
        <dbReference type="Proteomes" id="UP000705867"/>
    </source>
</evidence>
<evidence type="ECO:0000256" key="1">
    <source>
        <dbReference type="SAM" id="Coils"/>
    </source>
</evidence>
<dbReference type="PIRSF" id="PIRSF004649">
    <property type="entry name" value="MlaC"/>
    <property type="match status" value="1"/>
</dbReference>
<dbReference type="EMBL" id="JAIOIV010000055">
    <property type="protein sequence ID" value="MBZ0155912.1"/>
    <property type="molecule type" value="Genomic_DNA"/>
</dbReference>
<comment type="caution">
    <text evidence="2">The sequence shown here is derived from an EMBL/GenBank/DDBJ whole genome shotgun (WGS) entry which is preliminary data.</text>
</comment>
<protein>
    <submittedName>
        <fullName evidence="2">ABC transporter substrate-binding protein</fullName>
    </submittedName>
</protein>
<evidence type="ECO:0000313" key="2">
    <source>
        <dbReference type="EMBL" id="MBZ0155912.1"/>
    </source>
</evidence>
<dbReference type="PANTHER" id="PTHR36573:SF1">
    <property type="entry name" value="INTERMEMBRANE PHOSPHOLIPID TRANSPORT SYSTEM BINDING PROTEIN MLAC"/>
    <property type="match status" value="1"/>
</dbReference>
<keyword evidence="1" id="KW-0175">Coiled coil</keyword>